<evidence type="ECO:0000256" key="4">
    <source>
        <dbReference type="ARBA" id="ARBA00022884"/>
    </source>
</evidence>
<dbReference type="SUPFAM" id="SSF53178">
    <property type="entry name" value="Peptidyl-tRNA hydrolase-like"/>
    <property type="match status" value="1"/>
</dbReference>
<feature type="binding site" evidence="7">
    <location>
        <position position="115"/>
    </location>
    <ligand>
        <name>tRNA</name>
        <dbReference type="ChEBI" id="CHEBI:17843"/>
    </ligand>
</feature>
<dbReference type="PANTHER" id="PTHR17224">
    <property type="entry name" value="PEPTIDYL-TRNA HYDROLASE"/>
    <property type="match status" value="1"/>
</dbReference>
<evidence type="ECO:0000256" key="5">
    <source>
        <dbReference type="ARBA" id="ARBA00038063"/>
    </source>
</evidence>
<feature type="binding site" evidence="7">
    <location>
        <position position="69"/>
    </location>
    <ligand>
        <name>tRNA</name>
        <dbReference type="ChEBI" id="CHEBI:17843"/>
    </ligand>
</feature>
<feature type="binding site" evidence="7">
    <location>
        <position position="67"/>
    </location>
    <ligand>
        <name>tRNA</name>
        <dbReference type="ChEBI" id="CHEBI:17843"/>
    </ligand>
</feature>
<dbReference type="PROSITE" id="PS01196">
    <property type="entry name" value="PEPT_TRNA_HYDROL_2"/>
    <property type="match status" value="1"/>
</dbReference>
<comment type="caution">
    <text evidence="10">The sequence shown here is derived from an EMBL/GenBank/DDBJ whole genome shotgun (WGS) entry which is preliminary data.</text>
</comment>
<feature type="active site" description="Proton acceptor" evidence="7">
    <location>
        <position position="21"/>
    </location>
</feature>
<evidence type="ECO:0000256" key="1">
    <source>
        <dbReference type="ARBA" id="ARBA00013260"/>
    </source>
</evidence>
<dbReference type="PANTHER" id="PTHR17224:SF1">
    <property type="entry name" value="PEPTIDYL-TRNA HYDROLASE"/>
    <property type="match status" value="1"/>
</dbReference>
<evidence type="ECO:0000256" key="8">
    <source>
        <dbReference type="RuleBase" id="RU000673"/>
    </source>
</evidence>
<dbReference type="Gene3D" id="3.40.50.1470">
    <property type="entry name" value="Peptidyl-tRNA hydrolase"/>
    <property type="match status" value="1"/>
</dbReference>
<evidence type="ECO:0000313" key="11">
    <source>
        <dbReference type="Proteomes" id="UP000658720"/>
    </source>
</evidence>
<evidence type="ECO:0000256" key="2">
    <source>
        <dbReference type="ARBA" id="ARBA00022555"/>
    </source>
</evidence>
<dbReference type="Proteomes" id="UP000658720">
    <property type="component" value="Unassembled WGS sequence"/>
</dbReference>
<feature type="site" description="Discriminates between blocked and unblocked aminoacyl-tRNA" evidence="7">
    <location>
        <position position="11"/>
    </location>
</feature>
<comment type="catalytic activity">
    <reaction evidence="7 8">
        <text>an N-acyl-L-alpha-aminoacyl-tRNA + H2O = an N-acyl-L-amino acid + a tRNA + H(+)</text>
        <dbReference type="Rhea" id="RHEA:54448"/>
        <dbReference type="Rhea" id="RHEA-COMP:10123"/>
        <dbReference type="Rhea" id="RHEA-COMP:13883"/>
        <dbReference type="ChEBI" id="CHEBI:15377"/>
        <dbReference type="ChEBI" id="CHEBI:15378"/>
        <dbReference type="ChEBI" id="CHEBI:59874"/>
        <dbReference type="ChEBI" id="CHEBI:78442"/>
        <dbReference type="ChEBI" id="CHEBI:138191"/>
        <dbReference type="EC" id="3.1.1.29"/>
    </reaction>
</comment>
<reference evidence="10 11" key="1">
    <citation type="submission" date="2020-10" db="EMBL/GenBank/DDBJ databases">
        <authorList>
            <person name="Castelo-Branco R."/>
            <person name="Eusebio N."/>
            <person name="Adriana R."/>
            <person name="Vieira A."/>
            <person name="Brugerolle De Fraissinette N."/>
            <person name="Rezende De Castro R."/>
            <person name="Schneider M.P."/>
            <person name="Vasconcelos V."/>
            <person name="Leao P.N."/>
        </authorList>
    </citation>
    <scope>NUCLEOTIDE SEQUENCE [LARGE SCALE GENOMIC DNA]</scope>
    <source>
        <strain evidence="10 11">LEGE 00031</strain>
    </source>
</reference>
<evidence type="ECO:0000256" key="3">
    <source>
        <dbReference type="ARBA" id="ARBA00022801"/>
    </source>
</evidence>
<dbReference type="EMBL" id="JADEVV010000021">
    <property type="protein sequence ID" value="MBE9254002.1"/>
    <property type="molecule type" value="Genomic_DNA"/>
</dbReference>
<name>A0ABR9VRM4_9SYNC</name>
<accession>A0ABR9VRM4</accession>
<keyword evidence="7" id="KW-0963">Cytoplasm</keyword>
<dbReference type="RefSeq" id="WP_190599273.1">
    <property type="nucleotide sequence ID" value="NZ_JADEVV010000021.1"/>
</dbReference>
<evidence type="ECO:0000256" key="6">
    <source>
        <dbReference type="ARBA" id="ARBA00050038"/>
    </source>
</evidence>
<comment type="similarity">
    <text evidence="5 7 9">Belongs to the PTH family.</text>
</comment>
<comment type="function">
    <text evidence="7">Hydrolyzes ribosome-free peptidyl-tRNAs (with 1 or more amino acids incorporated), which drop off the ribosome during protein synthesis, or as a result of ribosome stalling.</text>
</comment>
<dbReference type="EC" id="3.1.1.29" evidence="1 7"/>
<keyword evidence="3 7" id="KW-0378">Hydrolase</keyword>
<organism evidence="10 11">
    <name type="scientific">Synechocystis salina LEGE 00031</name>
    <dbReference type="NCBI Taxonomy" id="1828736"/>
    <lineage>
        <taxon>Bacteria</taxon>
        <taxon>Bacillati</taxon>
        <taxon>Cyanobacteriota</taxon>
        <taxon>Cyanophyceae</taxon>
        <taxon>Synechococcales</taxon>
        <taxon>Merismopediaceae</taxon>
        <taxon>Synechocystis</taxon>
    </lineage>
</organism>
<dbReference type="Pfam" id="PF01195">
    <property type="entry name" value="Pept_tRNA_hydro"/>
    <property type="match status" value="1"/>
</dbReference>
<protein>
    <recommendedName>
        <fullName evidence="6 7">Peptidyl-tRNA hydrolase</fullName>
        <shortName evidence="7">Pth</shortName>
        <ecNumber evidence="1 7">3.1.1.29</ecNumber>
    </recommendedName>
</protein>
<comment type="function">
    <text evidence="7">Catalyzes the release of premature peptidyl moieties from peptidyl-tRNA molecules trapped in stalled 50S ribosomal subunits, and thus maintains levels of free tRNAs and 50S ribosomes.</text>
</comment>
<keyword evidence="4 7" id="KW-0694">RNA-binding</keyword>
<dbReference type="GO" id="GO:0004045">
    <property type="term" value="F:peptidyl-tRNA hydrolase activity"/>
    <property type="evidence" value="ECO:0007669"/>
    <property type="project" value="UniProtKB-EC"/>
</dbReference>
<dbReference type="InterPro" id="IPR036416">
    <property type="entry name" value="Pept_tRNA_hydro_sf"/>
</dbReference>
<dbReference type="HAMAP" id="MF_00083">
    <property type="entry name" value="Pept_tRNA_hydro_bact"/>
    <property type="match status" value="1"/>
</dbReference>
<evidence type="ECO:0000256" key="9">
    <source>
        <dbReference type="RuleBase" id="RU004320"/>
    </source>
</evidence>
<sequence>MIPKLIVGLGNPEPKYDQTRHNIGFAVVDALAIAWQCSWYDHKRFQGWFGEGLMAGQKTCLLKPRTYMNRSGQAVRAVVDWYKLEPQSVLVVYDDMDLPLGRLRLRQTGSAGGHNGMKSLISHLGTQDFPRLRLGIGKSDGTKDTIAHVLGKFTPSELPIVEKSLDLATEAIAHSLHHGIAKTMSLFNNRNVAP</sequence>
<dbReference type="NCBIfam" id="TIGR00447">
    <property type="entry name" value="pth"/>
    <property type="match status" value="1"/>
</dbReference>
<dbReference type="InterPro" id="IPR001328">
    <property type="entry name" value="Pept_tRNA_hydro"/>
</dbReference>
<gene>
    <name evidence="7" type="primary">pth</name>
    <name evidence="10" type="ORF">IQ217_09140</name>
</gene>
<dbReference type="CDD" id="cd00462">
    <property type="entry name" value="PTH"/>
    <property type="match status" value="1"/>
</dbReference>
<evidence type="ECO:0000313" key="10">
    <source>
        <dbReference type="EMBL" id="MBE9254002.1"/>
    </source>
</evidence>
<proteinExistence type="inferred from homology"/>
<evidence type="ECO:0000256" key="7">
    <source>
        <dbReference type="HAMAP-Rule" id="MF_00083"/>
    </source>
</evidence>
<feature type="binding site" evidence="7">
    <location>
        <position position="16"/>
    </location>
    <ligand>
        <name>tRNA</name>
        <dbReference type="ChEBI" id="CHEBI:17843"/>
    </ligand>
</feature>
<keyword evidence="11" id="KW-1185">Reference proteome</keyword>
<comment type="subunit">
    <text evidence="7">Monomer.</text>
</comment>
<keyword evidence="2 7" id="KW-0820">tRNA-binding</keyword>
<feature type="site" description="Stabilizes the basic form of H active site to accept a proton" evidence="7">
    <location>
        <position position="94"/>
    </location>
</feature>
<comment type="subcellular location">
    <subcellularLocation>
        <location evidence="7">Cytoplasm</location>
    </subcellularLocation>
</comment>
<dbReference type="InterPro" id="IPR018171">
    <property type="entry name" value="Pept_tRNA_hydro_CS"/>
</dbReference>
<dbReference type="PROSITE" id="PS01195">
    <property type="entry name" value="PEPT_TRNA_HYDROL_1"/>
    <property type="match status" value="1"/>
</dbReference>